<organism evidence="6">
    <name type="scientific">Micromonas pusilla</name>
    <name type="common">Picoplanktonic green alga</name>
    <name type="synonym">Chromulina pusilla</name>
    <dbReference type="NCBI Taxonomy" id="38833"/>
    <lineage>
        <taxon>Eukaryota</taxon>
        <taxon>Viridiplantae</taxon>
        <taxon>Chlorophyta</taxon>
        <taxon>Mamiellophyceae</taxon>
        <taxon>Mamiellales</taxon>
        <taxon>Mamiellaceae</taxon>
        <taxon>Micromonas</taxon>
    </lineage>
</organism>
<dbReference type="Pfam" id="PF08245">
    <property type="entry name" value="Mur_ligase_M"/>
    <property type="match status" value="1"/>
</dbReference>
<dbReference type="Pfam" id="PF01225">
    <property type="entry name" value="Mur_ligase"/>
    <property type="match status" value="1"/>
</dbReference>
<dbReference type="PANTHER" id="PTHR23135">
    <property type="entry name" value="MUR LIGASE FAMILY MEMBER"/>
    <property type="match status" value="1"/>
</dbReference>
<comment type="similarity">
    <text evidence="1">Belongs to the MurCDEF family. MurE subfamily.</text>
</comment>
<dbReference type="InterPro" id="IPR036615">
    <property type="entry name" value="Mur_ligase_C_dom_sf"/>
</dbReference>
<dbReference type="InterPro" id="IPR005761">
    <property type="entry name" value="UDP-N-AcMur-Glu-dNH2Pim_ligase"/>
</dbReference>
<feature type="region of interest" description="Disordered" evidence="2">
    <location>
        <begin position="787"/>
        <end position="810"/>
    </location>
</feature>
<feature type="region of interest" description="Disordered" evidence="2">
    <location>
        <begin position="153"/>
        <end position="201"/>
    </location>
</feature>
<dbReference type="Gene3D" id="3.40.1190.10">
    <property type="entry name" value="Mur-like, catalytic domain"/>
    <property type="match status" value="1"/>
</dbReference>
<feature type="domain" description="Mur ligase central" evidence="5">
    <location>
        <begin position="318"/>
        <end position="567"/>
    </location>
</feature>
<dbReference type="InterPro" id="IPR036565">
    <property type="entry name" value="Mur-like_cat_sf"/>
</dbReference>
<dbReference type="GO" id="GO:0008360">
    <property type="term" value="P:regulation of cell shape"/>
    <property type="evidence" value="ECO:0007669"/>
    <property type="project" value="InterPro"/>
</dbReference>
<dbReference type="InterPro" id="IPR035911">
    <property type="entry name" value="MurE/MurF_N"/>
</dbReference>
<accession>A0A7S0IJZ9</accession>
<dbReference type="HAMAP" id="MF_00208">
    <property type="entry name" value="MurE"/>
    <property type="match status" value="1"/>
</dbReference>
<dbReference type="PANTHER" id="PTHR23135:SF4">
    <property type="entry name" value="UDP-N-ACETYLMURAMOYL-L-ALANYL-D-GLUTAMATE--2,6-DIAMINOPIMELATE LIGASE MURE HOMOLOG, CHLOROPLASTIC"/>
    <property type="match status" value="1"/>
</dbReference>
<gene>
    <name evidence="6" type="ORF">MCOM1403_LOCUS10575</name>
</gene>
<feature type="domain" description="Mur ligase C-terminal" evidence="4">
    <location>
        <begin position="590"/>
        <end position="752"/>
    </location>
</feature>
<dbReference type="GO" id="GO:0005524">
    <property type="term" value="F:ATP binding"/>
    <property type="evidence" value="ECO:0007669"/>
    <property type="project" value="InterPro"/>
</dbReference>
<evidence type="ECO:0000259" key="3">
    <source>
        <dbReference type="Pfam" id="PF01225"/>
    </source>
</evidence>
<dbReference type="Pfam" id="PF02875">
    <property type="entry name" value="Mur_ligase_C"/>
    <property type="match status" value="1"/>
</dbReference>
<feature type="domain" description="Mur ligase N-terminal catalytic" evidence="3">
    <location>
        <begin position="232"/>
        <end position="306"/>
    </location>
</feature>
<reference evidence="6" key="1">
    <citation type="submission" date="2021-01" db="EMBL/GenBank/DDBJ databases">
        <authorList>
            <person name="Corre E."/>
            <person name="Pelletier E."/>
            <person name="Niang G."/>
            <person name="Scheremetjew M."/>
            <person name="Finn R."/>
            <person name="Kale V."/>
            <person name="Holt S."/>
            <person name="Cochrane G."/>
            <person name="Meng A."/>
            <person name="Brown T."/>
            <person name="Cohen L."/>
        </authorList>
    </citation>
    <scope>NUCLEOTIDE SEQUENCE</scope>
    <source>
        <strain evidence="6">CCMP1723</strain>
    </source>
</reference>
<dbReference type="InterPro" id="IPR004101">
    <property type="entry name" value="Mur_ligase_C"/>
</dbReference>
<dbReference type="InterPro" id="IPR000713">
    <property type="entry name" value="Mur_ligase_N"/>
</dbReference>
<dbReference type="AlphaFoldDB" id="A0A7S0IJZ9"/>
<dbReference type="GO" id="GO:0051301">
    <property type="term" value="P:cell division"/>
    <property type="evidence" value="ECO:0007669"/>
    <property type="project" value="InterPro"/>
</dbReference>
<dbReference type="GO" id="GO:0016881">
    <property type="term" value="F:acid-amino acid ligase activity"/>
    <property type="evidence" value="ECO:0007669"/>
    <property type="project" value="InterPro"/>
</dbReference>
<protein>
    <submittedName>
        <fullName evidence="6">Uncharacterized protein</fullName>
    </submittedName>
</protein>
<dbReference type="GO" id="GO:0005737">
    <property type="term" value="C:cytoplasm"/>
    <property type="evidence" value="ECO:0007669"/>
    <property type="project" value="InterPro"/>
</dbReference>
<dbReference type="SUPFAM" id="SSF63418">
    <property type="entry name" value="MurE/MurF N-terminal domain"/>
    <property type="match status" value="1"/>
</dbReference>
<evidence type="ECO:0000313" key="6">
    <source>
        <dbReference type="EMBL" id="CAD8524095.1"/>
    </source>
</evidence>
<feature type="compositionally biased region" description="Acidic residues" evidence="2">
    <location>
        <begin position="168"/>
        <end position="201"/>
    </location>
</feature>
<dbReference type="Gene3D" id="3.40.1390.10">
    <property type="entry name" value="MurE/MurF, N-terminal domain"/>
    <property type="match status" value="1"/>
</dbReference>
<evidence type="ECO:0000259" key="4">
    <source>
        <dbReference type="Pfam" id="PF02875"/>
    </source>
</evidence>
<evidence type="ECO:0000259" key="5">
    <source>
        <dbReference type="Pfam" id="PF08245"/>
    </source>
</evidence>
<name>A0A7S0IJZ9_MICPS</name>
<proteinExistence type="inferred from homology"/>
<dbReference type="Gene3D" id="3.90.190.20">
    <property type="entry name" value="Mur ligase, C-terminal domain"/>
    <property type="match status" value="1"/>
</dbReference>
<dbReference type="SUPFAM" id="SSF53623">
    <property type="entry name" value="MurD-like peptide ligases, catalytic domain"/>
    <property type="match status" value="1"/>
</dbReference>
<dbReference type="EMBL" id="HBEQ01013151">
    <property type="protein sequence ID" value="CAD8524095.1"/>
    <property type="molecule type" value="Transcribed_RNA"/>
</dbReference>
<dbReference type="SUPFAM" id="SSF53244">
    <property type="entry name" value="MurD-like peptide ligases, peptide-binding domain"/>
    <property type="match status" value="1"/>
</dbReference>
<dbReference type="InterPro" id="IPR013221">
    <property type="entry name" value="Mur_ligase_cen"/>
</dbReference>
<sequence>MDSLSVASARSLAGAATTRARCDTRGRATPGIRTTVPVRVGTRARVPGPPQWSGSAAAAPSSSTRAATWSVLSVRGGSPLGGRLGFRIGGGAARPVPAVRAKADRRAKDDLIDDDILRRAMDMADDDFDDVASEDELRALDMLDETDGAIALDDDNDDDAVSVAGLGDDYEFDDDDDAGAGAVEEEEEGGEEGETEEDEMEEGVALLRELFEYGAVDVTEWIELGEDEDVEVSGIANDSRVVLGGDVYVCIVGEKMDGHDFALDAVAAGAVAIVCERPIDGLGVDVPQVVVPSARAALPRLAAAFYGNPSASLTTVGVTGTSGKTTVTHMVRSILDANDVRCGVIGTTGYSLDDVRLTPHGGVWEPEEKDPTKDRAATAPGWLAPYRGKYDVPTASPDALQCQQLMAGMLDNGARAAAMEVSSRDLARGRVDCCDFDVAVSTNLSGDHLDDHGDVASHRNAAAELFRRLTDPERQRAVINLDVSASEDGEKSFDAAAYFSEAASAVPVVTYATQEDKADEADVFVERADLSLFETAVTIRTPVGTFDAITGLVGEVNVSNVAAAVAAGIAMEIPLDVIAEGVEAMESAPGRMELVDEGQPFSVVVDYAQTPEALKRAIESVRKTGANNVITVFGCGGDRDASKRAEMGRVADEYSDIVFVTNDNPRTEDPYKILDDIVAGFRDRIYELEAIKEEALFPFLKDMYLIHPNARHETMKLQNMCRRYVIVDRFYAIRAAIAMAGEDDAVLICGKGHEDYIVVGTKKHWFDDRVEARDALQKIPGVQEAGIDTSNLPWGRRDRAGSGAGNVLDA</sequence>
<evidence type="ECO:0000256" key="1">
    <source>
        <dbReference type="ARBA" id="ARBA00005898"/>
    </source>
</evidence>
<evidence type="ECO:0000256" key="2">
    <source>
        <dbReference type="SAM" id="MobiDB-lite"/>
    </source>
</evidence>